<comment type="subcellular location">
    <subcellularLocation>
        <location evidence="1">Membrane</location>
        <topology evidence="1">Multi-pass membrane protein</topology>
    </subcellularLocation>
</comment>
<evidence type="ECO:0000256" key="5">
    <source>
        <dbReference type="SAM" id="Phobius"/>
    </source>
</evidence>
<dbReference type="GO" id="GO:0016020">
    <property type="term" value="C:membrane"/>
    <property type="evidence" value="ECO:0007669"/>
    <property type="project" value="UniProtKB-SubCell"/>
</dbReference>
<keyword evidence="2 5" id="KW-0812">Transmembrane</keyword>
<dbReference type="GO" id="GO:0097037">
    <property type="term" value="P:heme export"/>
    <property type="evidence" value="ECO:0007669"/>
    <property type="project" value="TreeGrafter"/>
</dbReference>
<dbReference type="SUPFAM" id="SSF103473">
    <property type="entry name" value="MFS general substrate transporter"/>
    <property type="match status" value="1"/>
</dbReference>
<feature type="transmembrane region" description="Helical" evidence="5">
    <location>
        <begin position="111"/>
        <end position="130"/>
    </location>
</feature>
<dbReference type="PANTHER" id="PTHR10924">
    <property type="entry name" value="MAJOR FACILITATOR SUPERFAMILY PROTEIN-RELATED"/>
    <property type="match status" value="1"/>
</dbReference>
<evidence type="ECO:0000256" key="1">
    <source>
        <dbReference type="ARBA" id="ARBA00004141"/>
    </source>
</evidence>
<dbReference type="InterPro" id="IPR049680">
    <property type="entry name" value="FLVCR1-2_SLC49-like"/>
</dbReference>
<proteinExistence type="evidence at transcript level"/>
<keyword evidence="7" id="KW-0675">Receptor</keyword>
<feature type="domain" description="Major facilitator superfamily (MFS) profile" evidence="6">
    <location>
        <begin position="1"/>
        <end position="135"/>
    </location>
</feature>
<feature type="transmembrane region" description="Helical" evidence="5">
    <location>
        <begin position="21"/>
        <end position="38"/>
    </location>
</feature>
<evidence type="ECO:0000256" key="4">
    <source>
        <dbReference type="ARBA" id="ARBA00023136"/>
    </source>
</evidence>
<feature type="transmembrane region" description="Helical" evidence="5">
    <location>
        <begin position="44"/>
        <end position="64"/>
    </location>
</feature>
<evidence type="ECO:0000259" key="6">
    <source>
        <dbReference type="PROSITE" id="PS50850"/>
    </source>
</evidence>
<dbReference type="InterPro" id="IPR020846">
    <property type="entry name" value="MFS_dom"/>
</dbReference>
<feature type="transmembrane region" description="Helical" evidence="5">
    <location>
        <begin position="84"/>
        <end position="105"/>
    </location>
</feature>
<evidence type="ECO:0000256" key="3">
    <source>
        <dbReference type="ARBA" id="ARBA00022989"/>
    </source>
</evidence>
<evidence type="ECO:0000313" key="7">
    <source>
        <dbReference type="EMBL" id="JAC25111.1"/>
    </source>
</evidence>
<sequence length="151" mass="16240">MLGSVICGIVLDETHRYKETTLAVYVLSLAGMVAYTFVLDVGILWPLFLVTCGLGFFMTGYLPLGFEFAAEVTFPEPEGTSSGLLNASAQVFGILFTMAANQLLLAYNDRITNFALSGALLVGSVLTALIRSDLRRRHAQLQAEPSAVVST</sequence>
<protein>
    <submittedName>
        <fullName evidence="7">Putative feline leukemia virus subgroup c receptor-related protein 2</fullName>
    </submittedName>
</protein>
<reference evidence="7" key="1">
    <citation type="submission" date="2014-03" db="EMBL/GenBank/DDBJ databases">
        <title>The sialotranscriptome of Amblyomma triste, Amblyomma parvum and Amblyomma cajennense ticks, uncovered by 454-based RNA-seq.</title>
        <authorList>
            <person name="Garcia G.R."/>
            <person name="Gardinassi L.G."/>
            <person name="Ribeiro J.M."/>
            <person name="Anatrielo E."/>
            <person name="Ferreira B.R."/>
            <person name="Moreira H.N."/>
            <person name="Mafra C."/>
            <person name="Olegario M.M."/>
            <person name="Szabo P.J."/>
            <person name="Miranda-Santos I.K."/>
            <person name="Maruyama S.R."/>
        </authorList>
    </citation>
    <scope>NUCLEOTIDE SEQUENCE</scope>
    <source>
        <strain evidence="7">Araguapaz</strain>
        <tissue evidence="7">Salivary glands</tissue>
    </source>
</reference>
<name>A0A023FTE5_AMBPA</name>
<dbReference type="InterPro" id="IPR036259">
    <property type="entry name" value="MFS_trans_sf"/>
</dbReference>
<dbReference type="Gene3D" id="1.20.1250.20">
    <property type="entry name" value="MFS general substrate transporter like domains"/>
    <property type="match status" value="1"/>
</dbReference>
<dbReference type="PROSITE" id="PS50850">
    <property type="entry name" value="MFS"/>
    <property type="match status" value="1"/>
</dbReference>
<keyword evidence="4 5" id="KW-0472">Membrane</keyword>
<evidence type="ECO:0000256" key="2">
    <source>
        <dbReference type="ARBA" id="ARBA00022692"/>
    </source>
</evidence>
<dbReference type="PANTHER" id="PTHR10924:SF4">
    <property type="entry name" value="GH15861P"/>
    <property type="match status" value="1"/>
</dbReference>
<keyword evidence="3 5" id="KW-1133">Transmembrane helix</keyword>
<dbReference type="GO" id="GO:0020037">
    <property type="term" value="F:heme binding"/>
    <property type="evidence" value="ECO:0007669"/>
    <property type="project" value="TreeGrafter"/>
</dbReference>
<dbReference type="AlphaFoldDB" id="A0A023FTE5"/>
<accession>A0A023FTE5</accession>
<organism evidence="7">
    <name type="scientific">Amblyomma parvum</name>
    <name type="common">South American tick</name>
    <dbReference type="NCBI Taxonomy" id="251391"/>
    <lineage>
        <taxon>Eukaryota</taxon>
        <taxon>Metazoa</taxon>
        <taxon>Ecdysozoa</taxon>
        <taxon>Arthropoda</taxon>
        <taxon>Chelicerata</taxon>
        <taxon>Arachnida</taxon>
        <taxon>Acari</taxon>
        <taxon>Parasitiformes</taxon>
        <taxon>Ixodida</taxon>
        <taxon>Ixodoidea</taxon>
        <taxon>Ixodidae</taxon>
        <taxon>Amblyomminae</taxon>
        <taxon>Amblyomma</taxon>
    </lineage>
</organism>
<dbReference type="GO" id="GO:0015232">
    <property type="term" value="F:heme transmembrane transporter activity"/>
    <property type="evidence" value="ECO:0007669"/>
    <property type="project" value="TreeGrafter"/>
</dbReference>
<dbReference type="EMBL" id="GBBL01002209">
    <property type="protein sequence ID" value="JAC25111.1"/>
    <property type="molecule type" value="mRNA"/>
</dbReference>